<sequence>MSGTHILEVGDTAPGFELRGTHDDDSDTYRLSDYTDAGQWVFLMFYTLDFNPICTAGMCAVRDAEFFDLYEDLVPLGVSGDGVHSHKQFATQYSINYPLLSDTGKDVAEQYGVVREEYEGMRRVHQRAVFVVDDTQTVRFATVVDADSAGDIDLGPINDTLQDLLG</sequence>
<dbReference type="EMBL" id="BMOC01000003">
    <property type="protein sequence ID" value="GGI99982.1"/>
    <property type="molecule type" value="Genomic_DNA"/>
</dbReference>
<gene>
    <name evidence="13" type="ORF">GCM10008995_07270</name>
</gene>
<comment type="similarity">
    <text evidence="9">Belongs to the peroxiredoxin family. BCP/PrxQ subfamily.</text>
</comment>
<dbReference type="Gene3D" id="3.40.30.10">
    <property type="entry name" value="Glutaredoxin"/>
    <property type="match status" value="1"/>
</dbReference>
<dbReference type="GO" id="GO:0008379">
    <property type="term" value="F:thioredoxin peroxidase activity"/>
    <property type="evidence" value="ECO:0007669"/>
    <property type="project" value="TreeGrafter"/>
</dbReference>
<protein>
    <recommendedName>
        <fullName evidence="2">thioredoxin-dependent peroxiredoxin</fullName>
        <ecNumber evidence="2">1.11.1.24</ecNumber>
    </recommendedName>
    <alternativeName>
        <fullName evidence="8">Thioredoxin peroxidase</fullName>
    </alternativeName>
</protein>
<dbReference type="GO" id="GO:0034599">
    <property type="term" value="P:cellular response to oxidative stress"/>
    <property type="evidence" value="ECO:0007669"/>
    <property type="project" value="TreeGrafter"/>
</dbReference>
<dbReference type="InterPro" id="IPR024706">
    <property type="entry name" value="Peroxiredoxin_AhpC-typ"/>
</dbReference>
<feature type="active site" description="Cysteine sulfenic acid (-SOH) intermediate; for peroxidase activity" evidence="11">
    <location>
        <position position="54"/>
    </location>
</feature>
<dbReference type="RefSeq" id="WP_188786035.1">
    <property type="nucleotide sequence ID" value="NZ_BMOC01000003.1"/>
</dbReference>
<evidence type="ECO:0000256" key="8">
    <source>
        <dbReference type="ARBA" id="ARBA00032824"/>
    </source>
</evidence>
<accession>A0A830E7P0</accession>
<evidence type="ECO:0000256" key="6">
    <source>
        <dbReference type="ARBA" id="ARBA00023157"/>
    </source>
</evidence>
<comment type="subunit">
    <text evidence="1">Monomer.</text>
</comment>
<dbReference type="SUPFAM" id="SSF52833">
    <property type="entry name" value="Thioredoxin-like"/>
    <property type="match status" value="1"/>
</dbReference>
<dbReference type="InterPro" id="IPR000866">
    <property type="entry name" value="AhpC/TSA"/>
</dbReference>
<dbReference type="PANTHER" id="PTHR42801:SF4">
    <property type="entry name" value="AHPC_TSA FAMILY PROTEIN"/>
    <property type="match status" value="1"/>
</dbReference>
<keyword evidence="5" id="KW-0560">Oxidoreductase</keyword>
<proteinExistence type="inferred from homology"/>
<dbReference type="InterPro" id="IPR013766">
    <property type="entry name" value="Thioredoxin_domain"/>
</dbReference>
<dbReference type="AlphaFoldDB" id="A0A830E7P0"/>
<name>A0A830E7P0_9EURY</name>
<evidence type="ECO:0000256" key="3">
    <source>
        <dbReference type="ARBA" id="ARBA00022559"/>
    </source>
</evidence>
<evidence type="ECO:0000256" key="2">
    <source>
        <dbReference type="ARBA" id="ARBA00013017"/>
    </source>
</evidence>
<keyword evidence="6" id="KW-1015">Disulfide bond</keyword>
<evidence type="ECO:0000256" key="10">
    <source>
        <dbReference type="ARBA" id="ARBA00049091"/>
    </source>
</evidence>
<organism evidence="13 14">
    <name type="scientific">Halobellus salinus</name>
    <dbReference type="NCBI Taxonomy" id="931585"/>
    <lineage>
        <taxon>Archaea</taxon>
        <taxon>Methanobacteriati</taxon>
        <taxon>Methanobacteriota</taxon>
        <taxon>Stenosarchaea group</taxon>
        <taxon>Halobacteria</taxon>
        <taxon>Halobacteriales</taxon>
        <taxon>Haloferacaceae</taxon>
        <taxon>Halobellus</taxon>
    </lineage>
</organism>
<evidence type="ECO:0000256" key="4">
    <source>
        <dbReference type="ARBA" id="ARBA00022862"/>
    </source>
</evidence>
<dbReference type="Pfam" id="PF00578">
    <property type="entry name" value="AhpC-TSA"/>
    <property type="match status" value="1"/>
</dbReference>
<evidence type="ECO:0000256" key="9">
    <source>
        <dbReference type="ARBA" id="ARBA00038489"/>
    </source>
</evidence>
<dbReference type="PANTHER" id="PTHR42801">
    <property type="entry name" value="THIOREDOXIN-DEPENDENT PEROXIDE REDUCTASE"/>
    <property type="match status" value="1"/>
</dbReference>
<keyword evidence="4" id="KW-0049">Antioxidant</keyword>
<dbReference type="GO" id="GO:0045454">
    <property type="term" value="P:cell redox homeostasis"/>
    <property type="evidence" value="ECO:0007669"/>
    <property type="project" value="TreeGrafter"/>
</dbReference>
<evidence type="ECO:0000313" key="13">
    <source>
        <dbReference type="EMBL" id="GGI99982.1"/>
    </source>
</evidence>
<evidence type="ECO:0000256" key="11">
    <source>
        <dbReference type="PIRSR" id="PIRSR000239-1"/>
    </source>
</evidence>
<keyword evidence="7" id="KW-0676">Redox-active center</keyword>
<dbReference type="InterPro" id="IPR050924">
    <property type="entry name" value="Peroxiredoxin_BCP/PrxQ"/>
</dbReference>
<dbReference type="InterPro" id="IPR036249">
    <property type="entry name" value="Thioredoxin-like_sf"/>
</dbReference>
<keyword evidence="14" id="KW-1185">Reference proteome</keyword>
<evidence type="ECO:0000256" key="5">
    <source>
        <dbReference type="ARBA" id="ARBA00023002"/>
    </source>
</evidence>
<dbReference type="PROSITE" id="PS51352">
    <property type="entry name" value="THIOREDOXIN_2"/>
    <property type="match status" value="1"/>
</dbReference>
<dbReference type="OrthoDB" id="165617at2157"/>
<dbReference type="PIRSF" id="PIRSF000239">
    <property type="entry name" value="AHPC"/>
    <property type="match status" value="1"/>
</dbReference>
<keyword evidence="3" id="KW-0575">Peroxidase</keyword>
<reference evidence="13" key="1">
    <citation type="journal article" date="2014" name="Int. J. Syst. Evol. Microbiol.">
        <title>Complete genome sequence of Corynebacterium casei LMG S-19264T (=DSM 44701T), isolated from a smear-ripened cheese.</title>
        <authorList>
            <consortium name="US DOE Joint Genome Institute (JGI-PGF)"/>
            <person name="Walter F."/>
            <person name="Albersmeier A."/>
            <person name="Kalinowski J."/>
            <person name="Ruckert C."/>
        </authorList>
    </citation>
    <scope>NUCLEOTIDE SEQUENCE</scope>
    <source>
        <strain evidence="13">JCM 14359</strain>
    </source>
</reference>
<evidence type="ECO:0000313" key="14">
    <source>
        <dbReference type="Proteomes" id="UP000653099"/>
    </source>
</evidence>
<evidence type="ECO:0000259" key="12">
    <source>
        <dbReference type="PROSITE" id="PS51352"/>
    </source>
</evidence>
<dbReference type="Proteomes" id="UP000653099">
    <property type="component" value="Unassembled WGS sequence"/>
</dbReference>
<comment type="caution">
    <text evidence="13">The sequence shown here is derived from an EMBL/GenBank/DDBJ whole genome shotgun (WGS) entry which is preliminary data.</text>
</comment>
<dbReference type="GO" id="GO:0005737">
    <property type="term" value="C:cytoplasm"/>
    <property type="evidence" value="ECO:0007669"/>
    <property type="project" value="TreeGrafter"/>
</dbReference>
<evidence type="ECO:0000256" key="7">
    <source>
        <dbReference type="ARBA" id="ARBA00023284"/>
    </source>
</evidence>
<comment type="catalytic activity">
    <reaction evidence="10">
        <text>a hydroperoxide + [thioredoxin]-dithiol = an alcohol + [thioredoxin]-disulfide + H2O</text>
        <dbReference type="Rhea" id="RHEA:62620"/>
        <dbReference type="Rhea" id="RHEA-COMP:10698"/>
        <dbReference type="Rhea" id="RHEA-COMP:10700"/>
        <dbReference type="ChEBI" id="CHEBI:15377"/>
        <dbReference type="ChEBI" id="CHEBI:29950"/>
        <dbReference type="ChEBI" id="CHEBI:30879"/>
        <dbReference type="ChEBI" id="CHEBI:35924"/>
        <dbReference type="ChEBI" id="CHEBI:50058"/>
        <dbReference type="EC" id="1.11.1.24"/>
    </reaction>
</comment>
<reference evidence="13" key="2">
    <citation type="submission" date="2020-09" db="EMBL/GenBank/DDBJ databases">
        <authorList>
            <person name="Sun Q."/>
            <person name="Ohkuma M."/>
        </authorList>
    </citation>
    <scope>NUCLEOTIDE SEQUENCE</scope>
    <source>
        <strain evidence="13">JCM 14359</strain>
    </source>
</reference>
<evidence type="ECO:0000256" key="1">
    <source>
        <dbReference type="ARBA" id="ARBA00011245"/>
    </source>
</evidence>
<feature type="domain" description="Thioredoxin" evidence="12">
    <location>
        <begin position="7"/>
        <end position="166"/>
    </location>
</feature>
<dbReference type="EC" id="1.11.1.24" evidence="2"/>